<dbReference type="InterPro" id="IPR037523">
    <property type="entry name" value="VOC_core"/>
</dbReference>
<dbReference type="InterPro" id="IPR004360">
    <property type="entry name" value="Glyas_Fos-R_dOase_dom"/>
</dbReference>
<evidence type="ECO:0000259" key="1">
    <source>
        <dbReference type="PROSITE" id="PS51819"/>
    </source>
</evidence>
<feature type="domain" description="VOC" evidence="1">
    <location>
        <begin position="10"/>
        <end position="127"/>
    </location>
</feature>
<gene>
    <name evidence="2" type="ORF">ACFSKK_03135</name>
</gene>
<protein>
    <submittedName>
        <fullName evidence="2">VOC family protein</fullName>
    </submittedName>
</protein>
<dbReference type="Proteomes" id="UP001597318">
    <property type="component" value="Unassembled WGS sequence"/>
</dbReference>
<reference evidence="3" key="1">
    <citation type="journal article" date="2019" name="Int. J. Syst. Evol. Microbiol.">
        <title>The Global Catalogue of Microorganisms (GCM) 10K type strain sequencing project: providing services to taxonomists for standard genome sequencing and annotation.</title>
        <authorList>
            <consortium name="The Broad Institute Genomics Platform"/>
            <consortium name="The Broad Institute Genome Sequencing Center for Infectious Disease"/>
            <person name="Wu L."/>
            <person name="Ma J."/>
        </authorList>
    </citation>
    <scope>NUCLEOTIDE SEQUENCE [LARGE SCALE GENOMIC DNA]</scope>
    <source>
        <strain evidence="3">CGMCC 1.15474</strain>
    </source>
</reference>
<dbReference type="SUPFAM" id="SSF54593">
    <property type="entry name" value="Glyoxalase/Bleomycin resistance protein/Dihydroxybiphenyl dioxygenase"/>
    <property type="match status" value="2"/>
</dbReference>
<accession>A0ABW5BT36</accession>
<proteinExistence type="predicted"/>
<dbReference type="PROSITE" id="PS51819">
    <property type="entry name" value="VOC"/>
    <property type="match status" value="1"/>
</dbReference>
<evidence type="ECO:0000313" key="3">
    <source>
        <dbReference type="Proteomes" id="UP001597318"/>
    </source>
</evidence>
<dbReference type="InterPro" id="IPR029068">
    <property type="entry name" value="Glyas_Bleomycin-R_OHBP_Dase"/>
</dbReference>
<comment type="caution">
    <text evidence="2">The sequence shown here is derived from an EMBL/GenBank/DDBJ whole genome shotgun (WGS) entry which is preliminary data.</text>
</comment>
<dbReference type="Pfam" id="PF00903">
    <property type="entry name" value="Glyoxalase"/>
    <property type="match status" value="1"/>
</dbReference>
<dbReference type="EMBL" id="JBHUIK010000001">
    <property type="protein sequence ID" value="MFD2212701.1"/>
    <property type="molecule type" value="Genomic_DNA"/>
</dbReference>
<keyword evidence="3" id="KW-1185">Reference proteome</keyword>
<dbReference type="RefSeq" id="WP_379050033.1">
    <property type="nucleotide sequence ID" value="NZ_JBHUIK010000001.1"/>
</dbReference>
<dbReference type="Gene3D" id="3.10.180.10">
    <property type="entry name" value="2,3-Dihydroxybiphenyl 1,2-Dioxygenase, domain 1"/>
    <property type="match status" value="2"/>
</dbReference>
<dbReference type="PANTHER" id="PTHR43279">
    <property type="entry name" value="CATECHOL-2,3-DIOXYGENASE"/>
    <property type="match status" value="1"/>
</dbReference>
<dbReference type="PANTHER" id="PTHR43279:SF1">
    <property type="entry name" value="CATECHOL-2,3-DIOXYGENASE"/>
    <property type="match status" value="1"/>
</dbReference>
<organism evidence="2 3">
    <name type="scientific">Metabacillus endolithicus</name>
    <dbReference type="NCBI Taxonomy" id="1535204"/>
    <lineage>
        <taxon>Bacteria</taxon>
        <taxon>Bacillati</taxon>
        <taxon>Bacillota</taxon>
        <taxon>Bacilli</taxon>
        <taxon>Bacillales</taxon>
        <taxon>Bacillaceae</taxon>
        <taxon>Metabacillus</taxon>
    </lineage>
</organism>
<evidence type="ECO:0000313" key="2">
    <source>
        <dbReference type="EMBL" id="MFD2212701.1"/>
    </source>
</evidence>
<name>A0ABW5BT36_9BACI</name>
<sequence length="285" mass="31808">MNFHTPPNIYVSNVHLKVSDLEQSLSFYKKMIGLSVLNTSEKLVSLTADGVKPLITIEEVNSAIANSGRKTGLYHLALLLPNRTELANVFYHLIHSGYPLQGASDHLVSEAIYLADPDNNGIELYADRSQDNWKKVDGTIEMATNPLDAQSLLLEKSEVPFTKISPQTIMGHIHLQVSTIKESEDFYRLIGFNAVNRYGLQALFISTGGYHHHIGLNTWHSAGSPSPLENELGMKSFTLMFPNEETRQSALTRLETFGTNFAQQQNDFIVSDPSNNKLIFSIEDK</sequence>